<dbReference type="InterPro" id="IPR036278">
    <property type="entry name" value="Sialidase_sf"/>
</dbReference>
<evidence type="ECO:0008006" key="3">
    <source>
        <dbReference type="Google" id="ProtNLM"/>
    </source>
</evidence>
<feature type="compositionally biased region" description="Polar residues" evidence="1">
    <location>
        <begin position="716"/>
        <end position="728"/>
    </location>
</feature>
<protein>
    <recommendedName>
        <fullName evidence="3">Exo-alpha-sialidase</fullName>
    </recommendedName>
</protein>
<accession>A0AAU8FZP9</accession>
<feature type="region of interest" description="Disordered" evidence="1">
    <location>
        <begin position="716"/>
        <end position="740"/>
    </location>
</feature>
<dbReference type="AlphaFoldDB" id="A0AAU8FZP9"/>
<reference evidence="2" key="1">
    <citation type="submission" date="2024-06" db="EMBL/GenBank/DDBJ databases">
        <title>Complete genome sequence of the cellulolytic actinobacterium, Cellulosimicrobium ES-005.</title>
        <authorList>
            <person name="Matthews C.T."/>
            <person name="Underwood K.D."/>
            <person name="Ghanchi K.M."/>
            <person name="Fields S.D."/>
            <person name="Gardner S.G."/>
        </authorList>
    </citation>
    <scope>NUCLEOTIDE SEQUENCE</scope>
    <source>
        <strain evidence="2">ES-005</strain>
    </source>
</reference>
<evidence type="ECO:0000313" key="2">
    <source>
        <dbReference type="EMBL" id="XCH29295.1"/>
    </source>
</evidence>
<dbReference type="RefSeq" id="WP_353707593.1">
    <property type="nucleotide sequence ID" value="NZ_CP159290.1"/>
</dbReference>
<organism evidence="2">
    <name type="scientific">Cellulosimicrobium sp. ES-005</name>
    <dbReference type="NCBI Taxonomy" id="3163031"/>
    <lineage>
        <taxon>Bacteria</taxon>
        <taxon>Bacillati</taxon>
        <taxon>Actinomycetota</taxon>
        <taxon>Actinomycetes</taxon>
        <taxon>Micrococcales</taxon>
        <taxon>Promicromonosporaceae</taxon>
        <taxon>Cellulosimicrobium</taxon>
    </lineage>
</organism>
<gene>
    <name evidence="2" type="ORF">ABRQ22_17180</name>
</gene>
<dbReference type="Gene3D" id="2.120.10.10">
    <property type="match status" value="1"/>
</dbReference>
<name>A0AAU8FZP9_9MICO</name>
<dbReference type="SUPFAM" id="SSF50939">
    <property type="entry name" value="Sialidases"/>
    <property type="match status" value="1"/>
</dbReference>
<dbReference type="EMBL" id="CP159290">
    <property type="protein sequence ID" value="XCH29295.1"/>
    <property type="molecule type" value="Genomic_DNA"/>
</dbReference>
<proteinExistence type="predicted"/>
<sequence length="853" mass="84102">MAAPTVVGTAVGGRIGFGTYVCTPPAGAAHYLAFVGTNSMPNLIPPSGWTLLASNNGASTGSRWAIYTAPASASPGATWERGGTSSTGVQAVVVVGYDQAVTLATPVTAASATSPATTATGEGLALRLLTRLPSTNADPTYPTAATLGRNVSRQYQAAGNAVEVAVAHQAVSAAGAVATAAWSASTSGDITALTVMAYGAAPPAYETVVGASTASLASPAARWVKGTMRPVWSDGDTWSAILPTSTGHRRYADVDSPSAGAVVDSRQDARLTAVHYGGTTFVLRAHTSSSLFSSFDAAWSTIVNGASFPLTAADLDASPIALHRSPNGYLWAAVIAGSGAVQVTRSTDGGATWETPQTVVSFGSETGVVGFGQSGSTVVLVASLNAGVGRAVRSIDQATASITAGSWATEALPALPSGVTSDDHLAVASVPDGRVLAVAKTTDATTSGQPLIYLLARATNGTWTSSTIEPGPDVGGVRYTRPVLTVVGSNVVVMYGSIEDPKNLTIRTAALSALGTWSTRSALFTGPDWSDSAVLPPASDIRRHGTTFPVLAQQRADSTVALGWQDAPPPVREGSSVAGAVGSAAGTGHRLASGASAVAAVVGDLGSGLKRGTGSSAPGAEVAAMGSGTPVKAGASAVRAQASATGTGFTIRRGLSLATAQVAAVGSGAPAQAGSGSSVATATVTTVGVGSKRATGASTAGSVVYAAGAGSTVRRGSSTAAASVTAQGSGRRVESGRGHSTATALVATTGAGIKIAAGASVAHATVNTTGSGHKIEPGRGSSVTTAHATTVGVGYARHAGSSITTVTVTAIGTGHNPAGPDDVELVVVRGPYGTHFDVGSPRGTTLTITGPRR</sequence>
<evidence type="ECO:0000256" key="1">
    <source>
        <dbReference type="SAM" id="MobiDB-lite"/>
    </source>
</evidence>